<proteinExistence type="predicted"/>
<dbReference type="RefSeq" id="WP_347938850.1">
    <property type="nucleotide sequence ID" value="NZ_CP157197.1"/>
</dbReference>
<name>A0AAU7BYI5_9RICK</name>
<dbReference type="KEGG" id="rof:AAGW17_04705"/>
<evidence type="ECO:0000313" key="1">
    <source>
        <dbReference type="EMBL" id="XBG66234.1"/>
    </source>
</evidence>
<protein>
    <submittedName>
        <fullName evidence="1">Uncharacterized protein</fullName>
    </submittedName>
</protein>
<sequence>MKRQLADNEIGGSNSSKIQKVNVEESLQENVIRYCLMPSLKHMSAVKIIITLWSQADIQNEIIKLSHVSQRYTYSEDMNKLCQEVKSKIFDRILELSRFKSIRKILSDVVNPIGQEIFDWMEYQDRSIFCNDQYQAMHHIAVNYIGSLVWSSRGIIDYQETARILFLKKELSNNYKYNLACNYCLEDKIKIIVPQVLPTLHLGSITMQPMSYFWINYIIKNFVELKEEIKKSIDTYNIKYRGNYSSVDEIAQYLAILDAKLKQEAGVHSSVNEYLFQVLVGLYGYNKLLYKNQVVIKYIWYKFSDDEKSRNIITALQNISNTDLKCFFLSQMNEEQQQEVFKTGSRDILLSLLDDWLWKDYFLPTIHHIWNSISELDYLSVLENIVLYRMEQHYEDIEKYNQYKMLCKELWQFAPKHLKEFVFEFQDGSCGINIFFRLLHTRNIDLIKLMLPDINNIQKKSMIFSFHSINNKCHQLVISEQLEVLEMFISSALVSEEDINTFKQKFVKLKGHDIAVHFIQNNEWSKVVQFLEWAFKSADAIREFKQGLVYSKICKNALESIVTNNKADFVALEHYFKWCVPDSQNIINNFKLGIPKLYFREIICKLIEEGKYQLLEQILNWSFANSQQQIDQFKQHFYQYHDNFEIVELVINLVIKDNQLQSLEEFTHWCFTNEEEIKQFKEWILHPAKNTVGVCIELLCKDKFKLAHEFTTWCCNSSQIKINKFKSELMVCDYIDYLFEENHHDNKILIEIIKWFKPSIEIITQFKEKFINSGWFKDILPILDNSFQEQDHNLRDIENNLNNMLLEVESNIINHNDNLTTSLIGVVTED</sequence>
<dbReference type="EMBL" id="CP157197">
    <property type="protein sequence ID" value="XBG66234.1"/>
    <property type="molecule type" value="Genomic_DNA"/>
</dbReference>
<gene>
    <name evidence="1" type="ORF">AAGW17_04705</name>
</gene>
<reference evidence="1" key="1">
    <citation type="submission" date="2024-05" db="EMBL/GenBank/DDBJ databases">
        <title>Characterization of a novel Rickettsia species. (Rickettsia oklahomia sp. nov.) from Amblyomma americanum ticks.</title>
        <authorList>
            <person name="Korla P.K."/>
            <person name="Karounos M."/>
            <person name="Wilson J.M."/>
            <person name="Little S.E."/>
            <person name="Qurollo B.A."/>
        </authorList>
    </citation>
    <scope>NUCLEOTIDE SEQUENCE</scope>
    <source>
        <strain evidence="1">Oklahoma-10</strain>
    </source>
</reference>
<organism evidence="1">
    <name type="scientific">Rickettsia oklahomensis</name>
    <dbReference type="NCBI Taxonomy" id="3141789"/>
    <lineage>
        <taxon>Bacteria</taxon>
        <taxon>Pseudomonadati</taxon>
        <taxon>Pseudomonadota</taxon>
        <taxon>Alphaproteobacteria</taxon>
        <taxon>Rickettsiales</taxon>
        <taxon>Rickettsiaceae</taxon>
        <taxon>Rickettsieae</taxon>
        <taxon>Rickettsia</taxon>
        <taxon>belli group</taxon>
    </lineage>
</organism>
<dbReference type="AlphaFoldDB" id="A0AAU7BYI5"/>
<accession>A0AAU7BYI5</accession>